<dbReference type="Proteomes" id="UP000192578">
    <property type="component" value="Unassembled WGS sequence"/>
</dbReference>
<keyword evidence="3" id="KW-0853">WD repeat</keyword>
<dbReference type="GO" id="GO:0061512">
    <property type="term" value="P:protein localization to cilium"/>
    <property type="evidence" value="ECO:0007669"/>
    <property type="project" value="TreeGrafter"/>
</dbReference>
<keyword evidence="4" id="KW-0677">Repeat</keyword>
<dbReference type="GO" id="GO:1905515">
    <property type="term" value="P:non-motile cilium assembly"/>
    <property type="evidence" value="ECO:0007669"/>
    <property type="project" value="TreeGrafter"/>
</dbReference>
<evidence type="ECO:0000256" key="6">
    <source>
        <dbReference type="ARBA" id="ARBA00023069"/>
    </source>
</evidence>
<dbReference type="EMBL" id="MTYJ01000399">
    <property type="protein sequence ID" value="OWA54379.1"/>
    <property type="molecule type" value="Genomic_DNA"/>
</dbReference>
<reference evidence="13" key="1">
    <citation type="submission" date="2017-01" db="EMBL/GenBank/DDBJ databases">
        <title>Comparative genomics of anhydrobiosis in the tardigrade Hypsibius dujardini.</title>
        <authorList>
            <person name="Yoshida Y."/>
            <person name="Koutsovoulos G."/>
            <person name="Laetsch D."/>
            <person name="Stevens L."/>
            <person name="Kumar S."/>
            <person name="Horikawa D."/>
            <person name="Ishino K."/>
            <person name="Komine S."/>
            <person name="Tomita M."/>
            <person name="Blaxter M."/>
            <person name="Arakawa K."/>
        </authorList>
    </citation>
    <scope>NUCLEOTIDE SEQUENCE [LARGE SCALE GENOMIC DNA]</scope>
    <source>
        <strain evidence="13">Z151</strain>
    </source>
</reference>
<protein>
    <submittedName>
        <fullName evidence="12">WD repeat-containing protein 35</fullName>
    </submittedName>
</protein>
<gene>
    <name evidence="12" type="ORF">BV898_18783</name>
</gene>
<dbReference type="PANTHER" id="PTHR12764:SF5">
    <property type="entry name" value="LD29485P"/>
    <property type="match status" value="1"/>
</dbReference>
<evidence type="ECO:0000259" key="9">
    <source>
        <dbReference type="Pfam" id="PF23145"/>
    </source>
</evidence>
<evidence type="ECO:0000256" key="3">
    <source>
        <dbReference type="ARBA" id="ARBA00022574"/>
    </source>
</evidence>
<evidence type="ECO:0000256" key="2">
    <source>
        <dbReference type="ARBA" id="ARBA00022490"/>
    </source>
</evidence>
<dbReference type="GO" id="GO:0030991">
    <property type="term" value="C:intraciliary transport particle A"/>
    <property type="evidence" value="ECO:0007669"/>
    <property type="project" value="TreeGrafter"/>
</dbReference>
<sequence length="584" mass="66297">MLLPRGSFKVLTGRNQNPSRIDAPPVKDVKLNLERHGIWNFAWAEDDLELFVVAHKNRAVIYRNRDPEEPIANEGYFSQFKNLEIRVAFVDEFVRSANPTEPPTQATKVLRVKSLRETYHLMETSSLVEAQRFVDTHPHPVLWNILADKALQKLQLDLAEVCYIHGENYRGTQFINRLRKQKSDKVRQAEVSAHFGDLYRAEQEFNEANRSDLAFDMRRISGDWFRLKEMADDDQNDMALKNAHEGLGRYYYDRQSWDEAVKNFDLARDYAALYKCHMISGDVGKLEELAEILPTGHPLLIEIGQLLGRYGHSKASAKALRRSDHPELAVKVCLANHDFPTATEIARSVDIEGFSPKTISALMNQAIKEQASAVEENKSSSGNRVGAGDRRMVLEDEESTSAEHLFLDDLWHAAEAYNLMIVAQTFYVQADYGKALRAAGTLCLYMDVLDPVHIFSIIALAGTSLKRWDIVNEALMRLVNMDGTPPAVRDEMEHFADELFAKCSPNDVDRDAALPTPMCMKCKERISIWGVRCEGCDTKYPLCMATGSPVTEAEVWQCDFCHHHCAASAILKRRVCPLCHLPRR</sequence>
<proteinExistence type="predicted"/>
<comment type="caution">
    <text evidence="12">The sequence shown here is derived from an EMBL/GenBank/DDBJ whole genome shotgun (WGS) entry which is preliminary data.</text>
</comment>
<keyword evidence="8" id="KW-0966">Cell projection</keyword>
<dbReference type="Pfam" id="PF23390">
    <property type="entry name" value="Beta-prop_WDR35_2nd"/>
    <property type="match status" value="1"/>
</dbReference>
<keyword evidence="7" id="KW-0206">Cytoskeleton</keyword>
<dbReference type="InterPro" id="IPR056158">
    <property type="entry name" value="Beta-prop_IFT121_2nd"/>
</dbReference>
<evidence type="ECO:0000256" key="1">
    <source>
        <dbReference type="ARBA" id="ARBA00004120"/>
    </source>
</evidence>
<accession>A0A9X6RNB9</accession>
<feature type="domain" description="IFT121 second beta-propeller" evidence="10">
    <location>
        <begin position="26"/>
        <end position="98"/>
    </location>
</feature>
<dbReference type="GO" id="GO:0097730">
    <property type="term" value="C:non-motile cilium"/>
    <property type="evidence" value="ECO:0007669"/>
    <property type="project" value="TreeGrafter"/>
</dbReference>
<dbReference type="Pfam" id="PF25768">
    <property type="entry name" value="TPR_IFT121"/>
    <property type="match status" value="1"/>
</dbReference>
<evidence type="ECO:0000256" key="7">
    <source>
        <dbReference type="ARBA" id="ARBA00023212"/>
    </source>
</evidence>
<evidence type="ECO:0000259" key="11">
    <source>
        <dbReference type="Pfam" id="PF25768"/>
    </source>
</evidence>
<evidence type="ECO:0000256" key="8">
    <source>
        <dbReference type="ARBA" id="ARBA00023273"/>
    </source>
</evidence>
<keyword evidence="5" id="KW-0970">Cilium biogenesis/degradation</keyword>
<dbReference type="PANTHER" id="PTHR12764">
    <property type="entry name" value="WD REPEAT DOMAIN-RELATED"/>
    <property type="match status" value="1"/>
</dbReference>
<keyword evidence="2" id="KW-0963">Cytoplasm</keyword>
<dbReference type="InterPro" id="IPR039857">
    <property type="entry name" value="Ift122/121"/>
</dbReference>
<organism evidence="12 13">
    <name type="scientific">Hypsibius exemplaris</name>
    <name type="common">Freshwater tardigrade</name>
    <dbReference type="NCBI Taxonomy" id="2072580"/>
    <lineage>
        <taxon>Eukaryota</taxon>
        <taxon>Metazoa</taxon>
        <taxon>Ecdysozoa</taxon>
        <taxon>Tardigrada</taxon>
        <taxon>Eutardigrada</taxon>
        <taxon>Parachela</taxon>
        <taxon>Hypsibioidea</taxon>
        <taxon>Hypsibiidae</taxon>
        <taxon>Hypsibius</taxon>
    </lineage>
</organism>
<name>A0A9X6RNB9_HYPEX</name>
<evidence type="ECO:0000256" key="4">
    <source>
        <dbReference type="ARBA" id="ARBA00022737"/>
    </source>
</evidence>
<dbReference type="OrthoDB" id="10260567at2759"/>
<evidence type="ECO:0000256" key="5">
    <source>
        <dbReference type="ARBA" id="ARBA00022794"/>
    </source>
</evidence>
<comment type="subcellular location">
    <subcellularLocation>
        <location evidence="1">Cytoplasm</location>
        <location evidence="1">Cytoskeleton</location>
        <location evidence="1">Cilium basal body</location>
    </subcellularLocation>
</comment>
<dbReference type="InterPro" id="IPR056170">
    <property type="entry name" value="Znf_IFT121-like"/>
</dbReference>
<evidence type="ECO:0000313" key="13">
    <source>
        <dbReference type="Proteomes" id="UP000192578"/>
    </source>
</evidence>
<feature type="domain" description="IFT121-like zinc finger" evidence="9">
    <location>
        <begin position="541"/>
        <end position="582"/>
    </location>
</feature>
<dbReference type="AlphaFoldDB" id="A0A9X6RNB9"/>
<dbReference type="InterPro" id="IPR057979">
    <property type="entry name" value="TPR_IFT121"/>
</dbReference>
<dbReference type="Pfam" id="PF23145">
    <property type="entry name" value="Zf_2nd_IFT121"/>
    <property type="match status" value="1"/>
</dbReference>
<dbReference type="Gene3D" id="1.25.40.470">
    <property type="match status" value="1"/>
</dbReference>
<keyword evidence="6" id="KW-0969">Cilium</keyword>
<feature type="domain" description="IFT121-like TPR repeats" evidence="11">
    <location>
        <begin position="409"/>
        <end position="507"/>
    </location>
</feature>
<keyword evidence="13" id="KW-1185">Reference proteome</keyword>
<evidence type="ECO:0000313" key="12">
    <source>
        <dbReference type="EMBL" id="OWA54379.1"/>
    </source>
</evidence>
<evidence type="ECO:0000259" key="10">
    <source>
        <dbReference type="Pfam" id="PF23390"/>
    </source>
</evidence>
<dbReference type="GO" id="GO:0035721">
    <property type="term" value="P:intraciliary retrograde transport"/>
    <property type="evidence" value="ECO:0007669"/>
    <property type="project" value="TreeGrafter"/>
</dbReference>